<accession>A0AAW9Q3I8</accession>
<name>A0AAW9Q3I8_9CYAN</name>
<proteinExistence type="predicted"/>
<keyword evidence="2" id="KW-1185">Reference proteome</keyword>
<dbReference type="Proteomes" id="UP001333818">
    <property type="component" value="Unassembled WGS sequence"/>
</dbReference>
<dbReference type="AlphaFoldDB" id="A0AAW9Q3I8"/>
<protein>
    <recommendedName>
        <fullName evidence="3">Zinc ribbon domain-containing protein</fullName>
    </recommendedName>
</protein>
<evidence type="ECO:0000313" key="1">
    <source>
        <dbReference type="EMBL" id="MEE3717451.1"/>
    </source>
</evidence>
<dbReference type="EMBL" id="JAZBJZ010000042">
    <property type="protein sequence ID" value="MEE3717451.1"/>
    <property type="molecule type" value="Genomic_DNA"/>
</dbReference>
<evidence type="ECO:0000313" key="2">
    <source>
        <dbReference type="Proteomes" id="UP001333818"/>
    </source>
</evidence>
<dbReference type="RefSeq" id="WP_330483880.1">
    <property type="nucleotide sequence ID" value="NZ_JAZBJZ010000042.1"/>
</dbReference>
<reference evidence="1" key="1">
    <citation type="submission" date="2024-01" db="EMBL/GenBank/DDBJ databases">
        <title>Bank of Algae and Cyanobacteria of the Azores (BACA) strain genomes.</title>
        <authorList>
            <person name="Luz R."/>
            <person name="Cordeiro R."/>
            <person name="Fonseca A."/>
            <person name="Goncalves V."/>
        </authorList>
    </citation>
    <scope>NUCLEOTIDE SEQUENCE</scope>
    <source>
        <strain evidence="1">BACA0141</strain>
    </source>
</reference>
<sequence>MKVSLEFLYHFRCDRCTQWWSRADIEPQLGEIVYCPYCGHENTVEGIQTFRDAARNATKSSCLDRKPDGE</sequence>
<evidence type="ECO:0008006" key="3">
    <source>
        <dbReference type="Google" id="ProtNLM"/>
    </source>
</evidence>
<organism evidence="1 2">
    <name type="scientific">Tumidithrix elongata BACA0141</name>
    <dbReference type="NCBI Taxonomy" id="2716417"/>
    <lineage>
        <taxon>Bacteria</taxon>
        <taxon>Bacillati</taxon>
        <taxon>Cyanobacteriota</taxon>
        <taxon>Cyanophyceae</taxon>
        <taxon>Pseudanabaenales</taxon>
        <taxon>Pseudanabaenaceae</taxon>
        <taxon>Tumidithrix</taxon>
        <taxon>Tumidithrix elongata</taxon>
    </lineage>
</organism>
<comment type="caution">
    <text evidence="1">The sequence shown here is derived from an EMBL/GenBank/DDBJ whole genome shotgun (WGS) entry which is preliminary data.</text>
</comment>
<gene>
    <name evidence="1" type="ORF">V2H45_11875</name>
</gene>